<comment type="caution">
    <text evidence="1">The sequence shown here is derived from an EMBL/GenBank/DDBJ whole genome shotgun (WGS) entry which is preliminary data.</text>
</comment>
<name>A0A939FEK8_9ACTN</name>
<gene>
    <name evidence="1" type="ORF">J0695_36530</name>
</gene>
<feature type="non-terminal residue" evidence="1">
    <location>
        <position position="1"/>
    </location>
</feature>
<sequence>QQSLNCWPTYTFSGDIKPGDTNGQGIGGTWYAISPDAKLIGATK</sequence>
<dbReference type="EMBL" id="JAFLRJ010000542">
    <property type="protein sequence ID" value="MBO0517228.1"/>
    <property type="molecule type" value="Genomic_DNA"/>
</dbReference>
<evidence type="ECO:0000313" key="2">
    <source>
        <dbReference type="Proteomes" id="UP000664167"/>
    </source>
</evidence>
<evidence type="ECO:0000313" key="1">
    <source>
        <dbReference type="EMBL" id="MBO0517228.1"/>
    </source>
</evidence>
<accession>A0A939FEK8</accession>
<dbReference type="AlphaFoldDB" id="A0A939FEK8"/>
<reference evidence="1" key="1">
    <citation type="submission" date="2021-03" db="EMBL/GenBank/DDBJ databases">
        <title>Streptomyces poriferae sp. nov., a novel marine sponge-derived Actinobacteria species with anti-MRSA activity.</title>
        <authorList>
            <person name="Sandoval-Powers M."/>
            <person name="Kralova S."/>
            <person name="Nguyen G.-S."/>
            <person name="Fawwal D."/>
            <person name="Degnes K."/>
            <person name="Klinkenberg G."/>
            <person name="Sletta H."/>
            <person name="Wentzel A."/>
            <person name="Liles M.R."/>
        </authorList>
    </citation>
    <scope>NUCLEOTIDE SEQUENCE</scope>
    <source>
        <strain evidence="1">DSM 41794</strain>
    </source>
</reference>
<keyword evidence="2" id="KW-1185">Reference proteome</keyword>
<dbReference type="Pfam" id="PF03640">
    <property type="entry name" value="Lipoprotein_15"/>
    <property type="match status" value="1"/>
</dbReference>
<dbReference type="InterPro" id="IPR005297">
    <property type="entry name" value="Lipoprotein_repeat"/>
</dbReference>
<proteinExistence type="predicted"/>
<dbReference type="Proteomes" id="UP000664167">
    <property type="component" value="Unassembled WGS sequence"/>
</dbReference>
<protein>
    <submittedName>
        <fullName evidence="1">Uncharacterized protein</fullName>
    </submittedName>
</protein>
<organism evidence="1 2">
    <name type="scientific">Streptomyces beijiangensis</name>
    <dbReference type="NCBI Taxonomy" id="163361"/>
    <lineage>
        <taxon>Bacteria</taxon>
        <taxon>Bacillati</taxon>
        <taxon>Actinomycetota</taxon>
        <taxon>Actinomycetes</taxon>
        <taxon>Kitasatosporales</taxon>
        <taxon>Streptomycetaceae</taxon>
        <taxon>Streptomyces</taxon>
    </lineage>
</organism>